<name>A0A4P6KW45_9BURK</name>
<reference evidence="1 2" key="1">
    <citation type="submission" date="2019-02" db="EMBL/GenBank/DDBJ databases">
        <title>Draft Genome Sequences of Six Type Strains of the Genus Massilia.</title>
        <authorList>
            <person name="Miess H."/>
            <person name="Frediansyhah A."/>
            <person name="Gross H."/>
        </authorList>
    </citation>
    <scope>NUCLEOTIDE SEQUENCE [LARGE SCALE GENOMIC DNA]</scope>
    <source>
        <strain evidence="1 2">DSM 17473</strain>
    </source>
</reference>
<gene>
    <name evidence="1" type="ORF">EWM63_07975</name>
</gene>
<protein>
    <submittedName>
        <fullName evidence="1">Uncharacterized protein</fullName>
    </submittedName>
</protein>
<dbReference type="OrthoDB" id="8757978at2"/>
<keyword evidence="2" id="KW-1185">Reference proteome</keyword>
<accession>A0A4P6KW45</accession>
<sequence>MQASLFAPPPTEWHVTPSASGSAIALDLAVLEHAGTVLNASPAVVPVVLSRCHVPCVPGLHESHLGKQTMQELRRNALVSRQVETGMIFMEMLGIDDARAYWRAANIPDIVIERLVNGHPGRVPPPLRSEASSAVEIPADTGISLFYCSAGRRQDLIGAAVVQAAIAVSQELGRDRAERMLRREGLGADVIDRVLSREGGGRRIA</sequence>
<dbReference type="KEGG" id="plue:EWM63_07975"/>
<proteinExistence type="predicted"/>
<organism evidence="1 2">
    <name type="scientific">Pseudoduganella lutea</name>
    <dbReference type="NCBI Taxonomy" id="321985"/>
    <lineage>
        <taxon>Bacteria</taxon>
        <taxon>Pseudomonadati</taxon>
        <taxon>Pseudomonadota</taxon>
        <taxon>Betaproteobacteria</taxon>
        <taxon>Burkholderiales</taxon>
        <taxon>Oxalobacteraceae</taxon>
        <taxon>Telluria group</taxon>
        <taxon>Pseudoduganella</taxon>
    </lineage>
</organism>
<evidence type="ECO:0000313" key="1">
    <source>
        <dbReference type="EMBL" id="QBE62915.1"/>
    </source>
</evidence>
<dbReference type="Proteomes" id="UP000290637">
    <property type="component" value="Chromosome"/>
</dbReference>
<evidence type="ECO:0000313" key="2">
    <source>
        <dbReference type="Proteomes" id="UP000290637"/>
    </source>
</evidence>
<dbReference type="EMBL" id="CP035913">
    <property type="protein sequence ID" value="QBE62915.1"/>
    <property type="molecule type" value="Genomic_DNA"/>
</dbReference>
<dbReference type="RefSeq" id="WP_130186048.1">
    <property type="nucleotide sequence ID" value="NZ_CP035913.1"/>
</dbReference>
<dbReference type="AlphaFoldDB" id="A0A4P6KW45"/>